<evidence type="ECO:0000313" key="2">
    <source>
        <dbReference type="EMBL" id="ORY00464.1"/>
    </source>
</evidence>
<sequence>MKLFHLLLILLFIMEAYCSSQNHTPTDNLIKILAAVNELCIHKPQDCLPKMDDKNNLNPLPIEIGKDLSSNPIMGTIYDIFPELRKLEKGSEVNNFFQTVLFKYIKEIIDDEYGVQSIDIDDIENENIQPLLDNINKYLNDNDIIAELLNTQNKENADISLFNDDNVKKLYIYPPSNKPSYIYEILKFLYDTDPTSVLPDNKGSTNYNDKYNKNPNLDHIPQDVISFADLSGLLSECKNNFLCKNYFPNPYKINQKTFKDFYKNFQIDIFQSNLNDGKRLHLIIGDKTKEVNAHLITVKKEQVLKSDGTIGDKYIVDTNFYPKEIYFNKNIYIDDLNNHMNVLNSIFTRVDANGNTIFDEYLNKCNRINQGKKFNQLSKKEKTDITSEANELEKEIYDRLDEYSSKLSLNLSNEQKARFAIDMGKKINEKYNEERKSNANVNLNYNIFDQMMNEILQKEKDFYDHQSKIFDFNIIRKVLSNNPYLSNEELSILSNMLNTHINGLTNSEINNLVNELTQYKNDKDVSHSANFNINNHGNIKSIFSDISNRSNLETHLKNINQLSFCSINNNRKNVESITKCFNREYYKLFSDNSPLNESYIKSKLLGLNIMTGMVFRDPTPKFNGNLYIPQANSVDLGTYVTKYKMEPY</sequence>
<gene>
    <name evidence="2" type="ORF">LY90DRAFT_519807</name>
</gene>
<evidence type="ECO:0000256" key="1">
    <source>
        <dbReference type="SAM" id="SignalP"/>
    </source>
</evidence>
<protein>
    <submittedName>
        <fullName evidence="2">Uncharacterized protein</fullName>
    </submittedName>
</protein>
<evidence type="ECO:0000313" key="3">
    <source>
        <dbReference type="Proteomes" id="UP000193920"/>
    </source>
</evidence>
<dbReference type="Proteomes" id="UP000193920">
    <property type="component" value="Unassembled WGS sequence"/>
</dbReference>
<organism evidence="2 3">
    <name type="scientific">Neocallimastix californiae</name>
    <dbReference type="NCBI Taxonomy" id="1754190"/>
    <lineage>
        <taxon>Eukaryota</taxon>
        <taxon>Fungi</taxon>
        <taxon>Fungi incertae sedis</taxon>
        <taxon>Chytridiomycota</taxon>
        <taxon>Chytridiomycota incertae sedis</taxon>
        <taxon>Neocallimastigomycetes</taxon>
        <taxon>Neocallimastigales</taxon>
        <taxon>Neocallimastigaceae</taxon>
        <taxon>Neocallimastix</taxon>
    </lineage>
</organism>
<name>A0A1Y1YRM0_9FUNG</name>
<reference evidence="2 3" key="1">
    <citation type="submission" date="2016-08" db="EMBL/GenBank/DDBJ databases">
        <title>A Parts List for Fungal Cellulosomes Revealed by Comparative Genomics.</title>
        <authorList>
            <consortium name="DOE Joint Genome Institute"/>
            <person name="Haitjema C.H."/>
            <person name="Gilmore S.P."/>
            <person name="Henske J.K."/>
            <person name="Solomon K.V."/>
            <person name="De Groot R."/>
            <person name="Kuo A."/>
            <person name="Mondo S.J."/>
            <person name="Salamov A.A."/>
            <person name="Labutti K."/>
            <person name="Zhao Z."/>
            <person name="Chiniquy J."/>
            <person name="Barry K."/>
            <person name="Brewer H.M."/>
            <person name="Purvine S.O."/>
            <person name="Wright A.T."/>
            <person name="Boxma B."/>
            <person name="Van Alen T."/>
            <person name="Hackstein J.H."/>
            <person name="Baker S.E."/>
            <person name="Grigoriev I.V."/>
            <person name="O'Malley M.A."/>
        </authorList>
    </citation>
    <scope>NUCLEOTIDE SEQUENCE [LARGE SCALE GENOMIC DNA]</scope>
    <source>
        <strain evidence="2 3">G1</strain>
    </source>
</reference>
<dbReference type="AlphaFoldDB" id="A0A1Y1YRM0"/>
<comment type="caution">
    <text evidence="2">The sequence shown here is derived from an EMBL/GenBank/DDBJ whole genome shotgun (WGS) entry which is preliminary data.</text>
</comment>
<accession>A0A1Y1YRM0</accession>
<feature type="chain" id="PRO_5012937492" evidence="1">
    <location>
        <begin position="21"/>
        <end position="648"/>
    </location>
</feature>
<proteinExistence type="predicted"/>
<keyword evidence="3" id="KW-1185">Reference proteome</keyword>
<keyword evidence="1" id="KW-0732">Signal</keyword>
<dbReference type="EMBL" id="MCOG01000524">
    <property type="protein sequence ID" value="ORY00464.1"/>
    <property type="molecule type" value="Genomic_DNA"/>
</dbReference>
<feature type="signal peptide" evidence="1">
    <location>
        <begin position="1"/>
        <end position="20"/>
    </location>
</feature>